<gene>
    <name evidence="1" type="ORF">GLE_3296</name>
</gene>
<dbReference type="InterPro" id="IPR006311">
    <property type="entry name" value="TAT_signal"/>
</dbReference>
<accession>A0A0S2DJI4</accession>
<dbReference type="STRING" id="69.GLE_3296"/>
<dbReference type="PATRIC" id="fig|69.6.peg.3246"/>
<dbReference type="Gene3D" id="3.40.1520.20">
    <property type="match status" value="1"/>
</dbReference>
<dbReference type="EMBL" id="CP013140">
    <property type="protein sequence ID" value="ALN58642.1"/>
    <property type="molecule type" value="Genomic_DNA"/>
</dbReference>
<dbReference type="PROSITE" id="PS51318">
    <property type="entry name" value="TAT"/>
    <property type="match status" value="1"/>
</dbReference>
<evidence type="ECO:0000313" key="2">
    <source>
        <dbReference type="Proteomes" id="UP000061569"/>
    </source>
</evidence>
<dbReference type="GO" id="GO:0016020">
    <property type="term" value="C:membrane"/>
    <property type="evidence" value="ECO:0007669"/>
    <property type="project" value="UniProtKB-UniRule"/>
</dbReference>
<dbReference type="InterPro" id="IPR006665">
    <property type="entry name" value="OmpA-like"/>
</dbReference>
<dbReference type="Proteomes" id="UP000061569">
    <property type="component" value="Chromosome"/>
</dbReference>
<evidence type="ECO:0000313" key="1">
    <source>
        <dbReference type="EMBL" id="ALN58642.1"/>
    </source>
</evidence>
<organism evidence="1 2">
    <name type="scientific">Lysobacter enzymogenes</name>
    <dbReference type="NCBI Taxonomy" id="69"/>
    <lineage>
        <taxon>Bacteria</taxon>
        <taxon>Pseudomonadati</taxon>
        <taxon>Pseudomonadota</taxon>
        <taxon>Gammaproteobacteria</taxon>
        <taxon>Lysobacterales</taxon>
        <taxon>Lysobacteraceae</taxon>
        <taxon>Lysobacter</taxon>
    </lineage>
</organism>
<proteinExistence type="predicted"/>
<dbReference type="InterPro" id="IPR036737">
    <property type="entry name" value="OmpA-like_sf"/>
</dbReference>
<dbReference type="KEGG" id="lez:GLE_3296"/>
<dbReference type="Pfam" id="PF00691">
    <property type="entry name" value="OmpA"/>
    <property type="match status" value="1"/>
</dbReference>
<sequence>MRTARSNHRPDSRAGRADIVAGGASRSGALAAAALLAALAGLSACNRNAPATDAAPVAEAAAPAAAAPVAPVEAKLGLANNNGAIRYDGRVDSEATRKALAIALAQAYSGQIAGDLEVGKAVKPAPWQDKLPQFVAALTMSGVAVTFEGDSIELSGQASDADRALLLEKAKTLFPGFRYGGLFEGVGGEAASSDAAAQALAALVPGKSGAGEIAQALNKIEVRFEEGGARIAPASLDILSRAAKALAAGPKDARYEIVGPGGGAGQPADNEILSRQRAEAVKVQLIVAGANPGALDTRGEPGTAATPLKFNPVK</sequence>
<dbReference type="AlphaFoldDB" id="A0A0S2DJI4"/>
<dbReference type="Gene3D" id="3.30.1330.60">
    <property type="entry name" value="OmpA-like domain"/>
    <property type="match status" value="1"/>
</dbReference>
<dbReference type="PROSITE" id="PS51123">
    <property type="entry name" value="OMPA_2"/>
    <property type="match status" value="1"/>
</dbReference>
<dbReference type="OrthoDB" id="6028109at2"/>
<name>A0A0S2DJI4_LYSEN</name>
<reference evidence="1 2" key="1">
    <citation type="submission" date="2015-11" db="EMBL/GenBank/DDBJ databases">
        <title>Genome sequences of Lysobacter enzymogenes strain C3 and Lysobacter antibioticus ATCC 29479.</title>
        <authorList>
            <person name="Kobayashi D.Y."/>
        </authorList>
    </citation>
    <scope>NUCLEOTIDE SEQUENCE [LARGE SCALE GENOMIC DNA]</scope>
    <source>
        <strain evidence="1 2">C3</strain>
    </source>
</reference>
<protein>
    <submittedName>
        <fullName evidence="1">OmpA/MotB family protein</fullName>
    </submittedName>
</protein>
<dbReference type="SUPFAM" id="SSF103088">
    <property type="entry name" value="OmpA-like"/>
    <property type="match status" value="1"/>
</dbReference>